<dbReference type="AlphaFoldDB" id="A0A926IFP4"/>
<evidence type="ECO:0000256" key="7">
    <source>
        <dbReference type="SAM" id="Phobius"/>
    </source>
</evidence>
<evidence type="ECO:0000256" key="1">
    <source>
        <dbReference type="ARBA" id="ARBA00001966"/>
    </source>
</evidence>
<protein>
    <recommendedName>
        <fullName evidence="8">DUF83 domain-containing protein</fullName>
    </recommendedName>
</protein>
<dbReference type="GO" id="GO:0046872">
    <property type="term" value="F:metal ion binding"/>
    <property type="evidence" value="ECO:0007669"/>
    <property type="project" value="UniProtKB-KW"/>
</dbReference>
<organism evidence="9 10">
    <name type="scientific">Zhenhengia yiwuensis</name>
    <dbReference type="NCBI Taxonomy" id="2763666"/>
    <lineage>
        <taxon>Bacteria</taxon>
        <taxon>Bacillati</taxon>
        <taxon>Bacillota</taxon>
        <taxon>Clostridia</taxon>
        <taxon>Lachnospirales</taxon>
        <taxon>Lachnospiraceae</taxon>
        <taxon>Zhenhengia</taxon>
    </lineage>
</organism>
<dbReference type="Pfam" id="PF01930">
    <property type="entry name" value="Cas_Cas4"/>
    <property type="match status" value="1"/>
</dbReference>
<keyword evidence="4" id="KW-0378">Hydrolase</keyword>
<dbReference type="GO" id="GO:0016787">
    <property type="term" value="F:hydrolase activity"/>
    <property type="evidence" value="ECO:0007669"/>
    <property type="project" value="UniProtKB-KW"/>
</dbReference>
<dbReference type="RefSeq" id="WP_177671111.1">
    <property type="nucleotide sequence ID" value="NZ_JACRSY010000042.1"/>
</dbReference>
<keyword evidence="7" id="KW-0812">Transmembrane</keyword>
<sequence length="178" mass="20931">MDTVVFVSIIAVFLGLLYVLLRPSIKVYHKVQTGEKFASLVYTDETGGKLLVSEEWDLQGKPDYIFKKWFRNQYIPFEIKSGKAKEDWPHEGDLMQLLAYFILVEEAYGTRPPYGRLVYSNKTFKVRNTWRHRNQLKKVLAQMRDMLDEYGGARTTKNYLKCKNCICQYTVCECEEED</sequence>
<accession>A0A926IFP4</accession>
<keyword evidence="3" id="KW-0479">Metal-binding</keyword>
<dbReference type="InterPro" id="IPR022765">
    <property type="entry name" value="Dna2/Cas4_DUF83"/>
</dbReference>
<dbReference type="EMBL" id="JACRSY010000042">
    <property type="protein sequence ID" value="MBC8581259.1"/>
    <property type="molecule type" value="Genomic_DNA"/>
</dbReference>
<dbReference type="InterPro" id="IPR051827">
    <property type="entry name" value="Cas4_exonuclease"/>
</dbReference>
<dbReference type="PANTHER" id="PTHR36531:SF6">
    <property type="entry name" value="DNA REPLICATION ATP-DEPENDENT HELICASE_NUCLEASE DNA2"/>
    <property type="match status" value="1"/>
</dbReference>
<reference evidence="9" key="1">
    <citation type="submission" date="2020-08" db="EMBL/GenBank/DDBJ databases">
        <title>Genome public.</title>
        <authorList>
            <person name="Liu C."/>
            <person name="Sun Q."/>
        </authorList>
    </citation>
    <scope>NUCLEOTIDE SEQUENCE</scope>
    <source>
        <strain evidence="9">NSJ-12</strain>
    </source>
</reference>
<dbReference type="InterPro" id="IPR011604">
    <property type="entry name" value="PDDEXK-like_dom_sf"/>
</dbReference>
<gene>
    <name evidence="9" type="ORF">H8718_17265</name>
</gene>
<keyword evidence="6" id="KW-0411">Iron-sulfur</keyword>
<comment type="caution">
    <text evidence="9">The sequence shown here is derived from an EMBL/GenBank/DDBJ whole genome shotgun (WGS) entry which is preliminary data.</text>
</comment>
<evidence type="ECO:0000313" key="9">
    <source>
        <dbReference type="EMBL" id="MBC8581259.1"/>
    </source>
</evidence>
<proteinExistence type="predicted"/>
<dbReference type="GO" id="GO:0051536">
    <property type="term" value="F:iron-sulfur cluster binding"/>
    <property type="evidence" value="ECO:0007669"/>
    <property type="project" value="UniProtKB-KW"/>
</dbReference>
<dbReference type="Proteomes" id="UP000655830">
    <property type="component" value="Unassembled WGS sequence"/>
</dbReference>
<name>A0A926IFP4_9FIRM</name>
<evidence type="ECO:0000256" key="6">
    <source>
        <dbReference type="ARBA" id="ARBA00023014"/>
    </source>
</evidence>
<evidence type="ECO:0000256" key="4">
    <source>
        <dbReference type="ARBA" id="ARBA00022801"/>
    </source>
</evidence>
<dbReference type="PANTHER" id="PTHR36531">
    <property type="entry name" value="CRISPR-ASSOCIATED EXONUCLEASE CAS4"/>
    <property type="match status" value="1"/>
</dbReference>
<keyword evidence="7" id="KW-1133">Transmembrane helix</keyword>
<evidence type="ECO:0000256" key="5">
    <source>
        <dbReference type="ARBA" id="ARBA00023004"/>
    </source>
</evidence>
<dbReference type="Gene3D" id="3.90.320.10">
    <property type="match status" value="1"/>
</dbReference>
<keyword evidence="2" id="KW-0540">Nuclease</keyword>
<evidence type="ECO:0000256" key="3">
    <source>
        <dbReference type="ARBA" id="ARBA00022723"/>
    </source>
</evidence>
<evidence type="ECO:0000256" key="2">
    <source>
        <dbReference type="ARBA" id="ARBA00022722"/>
    </source>
</evidence>
<feature type="transmembrane region" description="Helical" evidence="7">
    <location>
        <begin position="6"/>
        <end position="21"/>
    </location>
</feature>
<keyword evidence="10" id="KW-1185">Reference proteome</keyword>
<comment type="cofactor">
    <cofactor evidence="1">
        <name>[4Fe-4S] cluster</name>
        <dbReference type="ChEBI" id="CHEBI:49883"/>
    </cofactor>
</comment>
<keyword evidence="7" id="KW-0472">Membrane</keyword>
<evidence type="ECO:0000313" key="10">
    <source>
        <dbReference type="Proteomes" id="UP000655830"/>
    </source>
</evidence>
<dbReference type="GO" id="GO:0004518">
    <property type="term" value="F:nuclease activity"/>
    <property type="evidence" value="ECO:0007669"/>
    <property type="project" value="UniProtKB-KW"/>
</dbReference>
<evidence type="ECO:0000259" key="8">
    <source>
        <dbReference type="Pfam" id="PF01930"/>
    </source>
</evidence>
<keyword evidence="5" id="KW-0408">Iron</keyword>
<feature type="domain" description="DUF83" evidence="8">
    <location>
        <begin position="30"/>
        <end position="166"/>
    </location>
</feature>